<proteinExistence type="predicted"/>
<organism evidence="1 2">
    <name type="scientific">Stylosanthes scabra</name>
    <dbReference type="NCBI Taxonomy" id="79078"/>
    <lineage>
        <taxon>Eukaryota</taxon>
        <taxon>Viridiplantae</taxon>
        <taxon>Streptophyta</taxon>
        <taxon>Embryophyta</taxon>
        <taxon>Tracheophyta</taxon>
        <taxon>Spermatophyta</taxon>
        <taxon>Magnoliopsida</taxon>
        <taxon>eudicotyledons</taxon>
        <taxon>Gunneridae</taxon>
        <taxon>Pentapetalae</taxon>
        <taxon>rosids</taxon>
        <taxon>fabids</taxon>
        <taxon>Fabales</taxon>
        <taxon>Fabaceae</taxon>
        <taxon>Papilionoideae</taxon>
        <taxon>50 kb inversion clade</taxon>
        <taxon>dalbergioids sensu lato</taxon>
        <taxon>Dalbergieae</taxon>
        <taxon>Pterocarpus clade</taxon>
        <taxon>Stylosanthes</taxon>
    </lineage>
</organism>
<dbReference type="SUPFAM" id="SSF54001">
    <property type="entry name" value="Cysteine proteinases"/>
    <property type="match status" value="1"/>
</dbReference>
<gene>
    <name evidence="1" type="ORF">PIB30_045374</name>
</gene>
<evidence type="ECO:0008006" key="3">
    <source>
        <dbReference type="Google" id="ProtNLM"/>
    </source>
</evidence>
<dbReference type="Proteomes" id="UP001341840">
    <property type="component" value="Unassembled WGS sequence"/>
</dbReference>
<protein>
    <recommendedName>
        <fullName evidence="3">Ubiquitin-like protease family profile domain-containing protein</fullName>
    </recommendedName>
</protein>
<keyword evidence="2" id="KW-1185">Reference proteome</keyword>
<dbReference type="EMBL" id="JASCZI010090897">
    <property type="protein sequence ID" value="MED6147606.1"/>
    <property type="molecule type" value="Genomic_DNA"/>
</dbReference>
<dbReference type="InterPro" id="IPR038765">
    <property type="entry name" value="Papain-like_cys_pep_sf"/>
</dbReference>
<evidence type="ECO:0000313" key="2">
    <source>
        <dbReference type="Proteomes" id="UP001341840"/>
    </source>
</evidence>
<reference evidence="1 2" key="1">
    <citation type="journal article" date="2023" name="Plants (Basel)">
        <title>Bridging the Gap: Combining Genomics and Transcriptomics Approaches to Understand Stylosanthes scabra, an Orphan Legume from the Brazilian Caatinga.</title>
        <authorList>
            <person name="Ferreira-Neto J.R.C."/>
            <person name="da Silva M.D."/>
            <person name="Binneck E."/>
            <person name="de Melo N.F."/>
            <person name="da Silva R.H."/>
            <person name="de Melo A.L.T.M."/>
            <person name="Pandolfi V."/>
            <person name="Bustamante F.O."/>
            <person name="Brasileiro-Vidal A.C."/>
            <person name="Benko-Iseppon A.M."/>
        </authorList>
    </citation>
    <scope>NUCLEOTIDE SEQUENCE [LARGE SCALE GENOMIC DNA]</scope>
    <source>
        <tissue evidence="1">Leaves</tissue>
    </source>
</reference>
<name>A0ABU6TFU0_9FABA</name>
<sequence length="159" mass="18136">MTYVIPETIFGFHIFVPIEDIFGHWYYMVIDYAVKTAYHLDSYPDRNMVVDREKLMEKWCLMSHLKLLNLCVSSHNSGAWVIQWLEPHGNFKSLDISGVLDYSTLRWNGWSGFSRRGPFKLGGMVGPVLSKAMAKGFKEVTGGPLIHTLVADMFMVGLD</sequence>
<comment type="caution">
    <text evidence="1">The sequence shown here is derived from an EMBL/GenBank/DDBJ whole genome shotgun (WGS) entry which is preliminary data.</text>
</comment>
<evidence type="ECO:0000313" key="1">
    <source>
        <dbReference type="EMBL" id="MED6147606.1"/>
    </source>
</evidence>
<accession>A0ABU6TFU0</accession>